<feature type="transmembrane region" description="Helical" evidence="9">
    <location>
        <begin position="71"/>
        <end position="93"/>
    </location>
</feature>
<feature type="domain" description="G-protein coupled receptors family 1 profile" evidence="10">
    <location>
        <begin position="51"/>
        <end position="319"/>
    </location>
</feature>
<dbReference type="GO" id="GO:0004930">
    <property type="term" value="F:G protein-coupled receptor activity"/>
    <property type="evidence" value="ECO:0007669"/>
    <property type="project" value="UniProtKB-KW"/>
</dbReference>
<keyword evidence="12" id="KW-1185">Reference proteome</keyword>
<sequence>MGSGLSTVVDCPEESTYNITEADVPSLIFTPVDIAMAAYVIPIILCLGVITNCTFLFMVFRVPKMRTDTNIYLSFLALADLLYLHCTAVFKIWQYWATPLRDHQPFKSEVELAALFIVTNAGYYASTLLVTMVSVERYLALCHPIKHLKVRGRRRTYRFTAICWLVGIVLAGTILPRVVRLHVNCLLWPDNEKYDGFPSSMAYPGPANDWVWYLVVPLTNITWLIVLIANVYMDIRIIRALSKRKTDHRASRTRNQVAKMLVVNGAVFFICQSTYPIIDLIYWISAVARLEHNLDEAIFLEWVFITLELLNTVVNPLIYGTMNAQYRTAFVQAFRCKRRKHKDRSVNSQSLATITETSTA</sequence>
<evidence type="ECO:0000256" key="6">
    <source>
        <dbReference type="ARBA" id="ARBA00023170"/>
    </source>
</evidence>
<evidence type="ECO:0000256" key="8">
    <source>
        <dbReference type="RuleBase" id="RU000688"/>
    </source>
</evidence>
<keyword evidence="7 8" id="KW-0807">Transducer</keyword>
<dbReference type="AlphaFoldDB" id="A0A913YWD6"/>
<dbReference type="SUPFAM" id="SSF81321">
    <property type="entry name" value="Family A G protein-coupled receptor-like"/>
    <property type="match status" value="1"/>
</dbReference>
<evidence type="ECO:0000256" key="9">
    <source>
        <dbReference type="SAM" id="Phobius"/>
    </source>
</evidence>
<proteinExistence type="inferred from homology"/>
<dbReference type="PROSITE" id="PS50262">
    <property type="entry name" value="G_PROTEIN_RECEP_F1_2"/>
    <property type="match status" value="1"/>
</dbReference>
<dbReference type="SMART" id="SM01381">
    <property type="entry name" value="7TM_GPCR_Srsx"/>
    <property type="match status" value="1"/>
</dbReference>
<dbReference type="PRINTS" id="PR00237">
    <property type="entry name" value="GPCRRHODOPSN"/>
</dbReference>
<dbReference type="GeneID" id="119718770"/>
<keyword evidence="4 8" id="KW-0297">G-protein coupled receptor</keyword>
<feature type="transmembrane region" description="Helical" evidence="9">
    <location>
        <begin position="210"/>
        <end position="235"/>
    </location>
</feature>
<dbReference type="PROSITE" id="PS00237">
    <property type="entry name" value="G_PROTEIN_RECEP_F1_1"/>
    <property type="match status" value="1"/>
</dbReference>
<evidence type="ECO:0000256" key="2">
    <source>
        <dbReference type="ARBA" id="ARBA00022692"/>
    </source>
</evidence>
<name>A0A913YWD6_PATMI</name>
<dbReference type="RefSeq" id="XP_038044110.1">
    <property type="nucleotide sequence ID" value="XM_038188182.1"/>
</dbReference>
<keyword evidence="5 9" id="KW-0472">Membrane</keyword>
<feature type="transmembrane region" description="Helical" evidence="9">
    <location>
        <begin position="113"/>
        <end position="135"/>
    </location>
</feature>
<dbReference type="Gene3D" id="1.20.1070.10">
    <property type="entry name" value="Rhodopsin 7-helix transmembrane proteins"/>
    <property type="match status" value="1"/>
</dbReference>
<feature type="transmembrane region" description="Helical" evidence="9">
    <location>
        <begin position="256"/>
        <end position="278"/>
    </location>
</feature>
<dbReference type="PANTHER" id="PTHR24243:SF208">
    <property type="entry name" value="PYROKININ-1 RECEPTOR"/>
    <property type="match status" value="1"/>
</dbReference>
<evidence type="ECO:0000256" key="3">
    <source>
        <dbReference type="ARBA" id="ARBA00022989"/>
    </source>
</evidence>
<keyword evidence="3 9" id="KW-1133">Transmembrane helix</keyword>
<dbReference type="InterPro" id="IPR000276">
    <property type="entry name" value="GPCR_Rhodpsn"/>
</dbReference>
<evidence type="ECO:0000313" key="12">
    <source>
        <dbReference type="Proteomes" id="UP000887568"/>
    </source>
</evidence>
<dbReference type="EnsemblMetazoa" id="XM_038188182.1">
    <property type="protein sequence ID" value="XP_038044110.1"/>
    <property type="gene ID" value="LOC119718770"/>
</dbReference>
<evidence type="ECO:0000256" key="1">
    <source>
        <dbReference type="ARBA" id="ARBA00004141"/>
    </source>
</evidence>
<dbReference type="EnsemblMetazoa" id="XM_038188181.1">
    <property type="protein sequence ID" value="XP_038044109.1"/>
    <property type="gene ID" value="LOC119718770"/>
</dbReference>
<evidence type="ECO:0000259" key="10">
    <source>
        <dbReference type="PROSITE" id="PS50262"/>
    </source>
</evidence>
<keyword evidence="2 8" id="KW-0812">Transmembrane</keyword>
<dbReference type="RefSeq" id="XP_038044109.1">
    <property type="nucleotide sequence ID" value="XM_038188181.1"/>
</dbReference>
<keyword evidence="6 8" id="KW-0675">Receptor</keyword>
<evidence type="ECO:0000256" key="5">
    <source>
        <dbReference type="ARBA" id="ARBA00023136"/>
    </source>
</evidence>
<organism evidence="11 12">
    <name type="scientific">Patiria miniata</name>
    <name type="common">Bat star</name>
    <name type="synonym">Asterina miniata</name>
    <dbReference type="NCBI Taxonomy" id="46514"/>
    <lineage>
        <taxon>Eukaryota</taxon>
        <taxon>Metazoa</taxon>
        <taxon>Echinodermata</taxon>
        <taxon>Eleutherozoa</taxon>
        <taxon>Asterozoa</taxon>
        <taxon>Asteroidea</taxon>
        <taxon>Valvatacea</taxon>
        <taxon>Valvatida</taxon>
        <taxon>Asterinidae</taxon>
        <taxon>Patiria</taxon>
    </lineage>
</organism>
<comment type="subcellular location">
    <subcellularLocation>
        <location evidence="1">Membrane</location>
        <topology evidence="1">Multi-pass membrane protein</topology>
    </subcellularLocation>
</comment>
<feature type="transmembrane region" description="Helical" evidence="9">
    <location>
        <begin position="298"/>
        <end position="318"/>
    </location>
</feature>
<feature type="transmembrane region" description="Helical" evidence="9">
    <location>
        <begin position="34"/>
        <end position="59"/>
    </location>
</feature>
<evidence type="ECO:0000256" key="7">
    <source>
        <dbReference type="ARBA" id="ARBA00023224"/>
    </source>
</evidence>
<dbReference type="CDD" id="cd14978">
    <property type="entry name" value="7tmA_FMRFamide_R-like"/>
    <property type="match status" value="1"/>
</dbReference>
<evidence type="ECO:0000256" key="4">
    <source>
        <dbReference type="ARBA" id="ARBA00023040"/>
    </source>
</evidence>
<protein>
    <recommendedName>
        <fullName evidence="10">G-protein coupled receptors family 1 profile domain-containing protein</fullName>
    </recommendedName>
</protein>
<dbReference type="InterPro" id="IPR017452">
    <property type="entry name" value="GPCR_Rhodpsn_7TM"/>
</dbReference>
<evidence type="ECO:0000313" key="11">
    <source>
        <dbReference type="EnsemblMetazoa" id="XP_038044109.1"/>
    </source>
</evidence>
<accession>A0A913YWD6</accession>
<dbReference type="Pfam" id="PF00001">
    <property type="entry name" value="7tm_1"/>
    <property type="match status" value="1"/>
</dbReference>
<reference evidence="11" key="1">
    <citation type="submission" date="2022-11" db="UniProtKB">
        <authorList>
            <consortium name="EnsemblMetazoa"/>
        </authorList>
    </citation>
    <scope>IDENTIFICATION</scope>
</reference>
<comment type="similarity">
    <text evidence="8">Belongs to the G-protein coupled receptor 1 family.</text>
</comment>
<feature type="transmembrane region" description="Helical" evidence="9">
    <location>
        <begin position="156"/>
        <end position="179"/>
    </location>
</feature>
<dbReference type="Proteomes" id="UP000887568">
    <property type="component" value="Unplaced"/>
</dbReference>
<dbReference type="OrthoDB" id="5962705at2759"/>
<dbReference type="PANTHER" id="PTHR24243">
    <property type="entry name" value="G-PROTEIN COUPLED RECEPTOR"/>
    <property type="match status" value="1"/>
</dbReference>
<dbReference type="GO" id="GO:0005886">
    <property type="term" value="C:plasma membrane"/>
    <property type="evidence" value="ECO:0007669"/>
    <property type="project" value="TreeGrafter"/>
</dbReference>